<dbReference type="GO" id="GO:0004180">
    <property type="term" value="F:carboxypeptidase activity"/>
    <property type="evidence" value="ECO:0007669"/>
    <property type="project" value="UniProtKB-KW"/>
</dbReference>
<dbReference type="AlphaFoldDB" id="A0A3S9NYT9"/>
<dbReference type="InterPro" id="IPR008969">
    <property type="entry name" value="CarboxyPept-like_regulatory"/>
</dbReference>
<dbReference type="Pfam" id="PF13715">
    <property type="entry name" value="CarbopepD_reg_2"/>
    <property type="match status" value="1"/>
</dbReference>
<dbReference type="Proteomes" id="UP000267268">
    <property type="component" value="Chromosome 1"/>
</dbReference>
<dbReference type="OrthoDB" id="983143at2"/>
<dbReference type="EMBL" id="CP034562">
    <property type="protein sequence ID" value="AZQ61138.1"/>
    <property type="molecule type" value="Genomic_DNA"/>
</dbReference>
<keyword evidence="1" id="KW-0645">Protease</keyword>
<evidence type="ECO:0000313" key="2">
    <source>
        <dbReference type="Proteomes" id="UP000267268"/>
    </source>
</evidence>
<protein>
    <submittedName>
        <fullName evidence="1">Carboxypeptidase-like regulatory domain-containing protein</fullName>
    </submittedName>
</protein>
<dbReference type="InterPro" id="IPR043741">
    <property type="entry name" value="DUF5686"/>
</dbReference>
<keyword evidence="1" id="KW-0121">Carboxypeptidase</keyword>
<name>A0A3S9NYT9_9BACT</name>
<organism evidence="1 2">
    <name type="scientific">Flammeovirga pectinis</name>
    <dbReference type="NCBI Taxonomy" id="2494373"/>
    <lineage>
        <taxon>Bacteria</taxon>
        <taxon>Pseudomonadati</taxon>
        <taxon>Bacteroidota</taxon>
        <taxon>Cytophagia</taxon>
        <taxon>Cytophagales</taxon>
        <taxon>Flammeovirgaceae</taxon>
        <taxon>Flammeovirga</taxon>
    </lineage>
</organism>
<dbReference type="SUPFAM" id="SSF49464">
    <property type="entry name" value="Carboxypeptidase regulatory domain-like"/>
    <property type="match status" value="1"/>
</dbReference>
<keyword evidence="2" id="KW-1185">Reference proteome</keyword>
<reference evidence="1 2" key="1">
    <citation type="submission" date="2018-12" db="EMBL/GenBank/DDBJ databases">
        <title>Flammeovirga pectinis sp. nov., isolated from the gut of the Korean scallop, Patinopecten yessoensis.</title>
        <authorList>
            <person name="Bae J.-W."/>
            <person name="Jeong Y.-S."/>
            <person name="Kang W."/>
        </authorList>
    </citation>
    <scope>NUCLEOTIDE SEQUENCE [LARGE SCALE GENOMIC DNA]</scope>
    <source>
        <strain evidence="1 2">L12M1</strain>
    </source>
</reference>
<sequence>MIKVISSLDLSLNQFFKKTLLSLLLTCSVLIGNAQETQWAGKIIDSSSLRPVGFAHLTVVSNGDGTSTNEKGKFTMNVSSDTVKVEISCLGYASKLIKLDTLNRKESLIYLDKAAHQLEEVVVGRRGYENPAWEIIRLAMKNADLHNFQGQEDFQYQSKMRTNIFLADINKEFTERKLIASAIKRMEAIDSLKKDDNGKLLIPMYVAHSEQKVSYNAKGRAEDRDQFYYKEAFLGPEFENQFKEGLDNEKTTVNFYQHWLRFLRYDFASPLNPSFKNFYDFELVTYEEIDEDWCYKINYIPRRENDQTFGGTIWITDEDKGFAIKKVYAEIGRKSPLNFIDSITVEQKMAPLDTTQIWFPYQQNIKMWVGGKLKENWQKFLVDIETENTFLTQDSTINFEEVDTTTFAMIDTVKQMPTVKSAAKIADIGVTGYYRMGGFDFGPLTVLYAQNNVEEHRIQVGGLTNTQWNKNLIGGGYVAYGTNDQEWKWGAMAKYILNHDTWTFLYARAQHSLQRLGGGITYPGQDPYLWISQAWGTYSNPYYLDEAKLIAGTYITEGIQLRGQFTYKDENYFATELTDTLAFSNITTAEVGGSIIFDFGKRYVSSRHLNRYVAANGKLPTISLSYQRGLPSVLGATDSYHKVEFNLSHRFKLGAIGRLDYVVSSGWTPSTVPFPLLFVHRGNNLRYIYSGSSYNLMGFGEFMSDQYASLRMFHHFEGLVLNRLPLLKKWNAKTFVLSNILWGSVSEANQTANVNPWDENSTSFGSLDPSTPYVEVGGGVENIFRMVKVMFIYRATYQENASRKYGIMFAITPEF</sequence>
<evidence type="ECO:0000313" key="1">
    <source>
        <dbReference type="EMBL" id="AZQ61138.1"/>
    </source>
</evidence>
<dbReference type="KEGG" id="fll:EI427_02560"/>
<dbReference type="Pfam" id="PF18939">
    <property type="entry name" value="DUF5686"/>
    <property type="match status" value="2"/>
</dbReference>
<gene>
    <name evidence="1" type="ORF">EI427_02560</name>
</gene>
<keyword evidence="1" id="KW-0378">Hydrolase</keyword>
<proteinExistence type="predicted"/>
<accession>A0A3S9NYT9</accession>